<keyword evidence="6" id="KW-0716">Sensory transduction</keyword>
<evidence type="ECO:0000256" key="14">
    <source>
        <dbReference type="ARBA" id="ARBA00022991"/>
    </source>
</evidence>
<dbReference type="SMART" id="SM00086">
    <property type="entry name" value="PAC"/>
    <property type="match status" value="1"/>
</dbReference>
<comment type="catalytic activity">
    <reaction evidence="1">
        <text>ATP + protein L-histidine = ADP + protein N-phospho-L-histidine.</text>
        <dbReference type="EC" id="2.7.13.3"/>
    </reaction>
</comment>
<evidence type="ECO:0000256" key="2">
    <source>
        <dbReference type="ARBA" id="ARBA00012438"/>
    </source>
</evidence>
<evidence type="ECO:0000256" key="12">
    <source>
        <dbReference type="ARBA" id="ARBA00022777"/>
    </source>
</evidence>
<dbReference type="InterPro" id="IPR011102">
    <property type="entry name" value="Sig_transdc_His_kinase_HWE"/>
</dbReference>
<evidence type="ECO:0000256" key="8">
    <source>
        <dbReference type="ARBA" id="ARBA00022643"/>
    </source>
</evidence>
<protein>
    <recommendedName>
        <fullName evidence="3">Blue-light-activated histidine kinase</fullName>
        <ecNumber evidence="2">2.7.13.3</ecNumber>
    </recommendedName>
</protein>
<dbReference type="RefSeq" id="WP_116623702.1">
    <property type="nucleotide sequence ID" value="NZ_QURN01000006.1"/>
</dbReference>
<keyword evidence="12" id="KW-0418">Kinase</keyword>
<evidence type="ECO:0000259" key="18">
    <source>
        <dbReference type="PROSITE" id="PS50113"/>
    </source>
</evidence>
<gene>
    <name evidence="19" type="ORF">DY251_09800</name>
</gene>
<keyword evidence="17" id="KW-0472">Membrane</keyword>
<evidence type="ECO:0000256" key="7">
    <source>
        <dbReference type="ARBA" id="ARBA00022630"/>
    </source>
</evidence>
<keyword evidence="10" id="KW-0677">Repeat</keyword>
<feature type="transmembrane region" description="Helical" evidence="17">
    <location>
        <begin position="12"/>
        <end position="34"/>
    </location>
</feature>
<keyword evidence="11" id="KW-0547">Nucleotide-binding</keyword>
<dbReference type="SUPFAM" id="SSF55785">
    <property type="entry name" value="PYP-like sensor domain (PAS domain)"/>
    <property type="match status" value="1"/>
</dbReference>
<keyword evidence="7" id="KW-0285">Flavoprotein</keyword>
<dbReference type="GO" id="GO:0009881">
    <property type="term" value="F:photoreceptor activity"/>
    <property type="evidence" value="ECO:0007669"/>
    <property type="project" value="UniProtKB-KW"/>
</dbReference>
<dbReference type="InterPro" id="IPR000014">
    <property type="entry name" value="PAS"/>
</dbReference>
<keyword evidence="17" id="KW-1133">Transmembrane helix</keyword>
<sequence>MVSRFSARTHLFGLITVALVPVWLFVGYLLFVYAMNSRNRFEAEAQQIARQVELVVEAELHQLEAIAGGLSKSSALLDGDMPNVYAEAQRLAAGTDRVLIMFPLDGQEVFDTRRPLGTDAASQLALSPEEREKILKGAPIVTGVYLDDLTNEQRIAVAIAILRPNLDPWILAVTIPTTEIRDTMKPAVPAEWTIGVGDRNGKYVARSKMHEETTGKPGLPEYLENITGSAGTFTSTNFQGTTLLAGYVRSDYSGWFYSANIPLAVAQAPLRRSILEFALIGLISTLVSTALTYLVGRRITKAARDLAGRATALGRRESVQPMTTSVVEFATIADALKDADEALHEREQELAAVMNTVPVGVWFTYDPDALQVIRNRHAAQLMGLPLQEGTTYGAPAHVAETFATRDGEVVGRQDRPLTRAMRGDETESEEYTYVTVNGAQRTLLSSARSIRNNDGKLVGAVQISLDITERKRGEQQRQLLVNELNHRVKNTLAVVQAVASQTLRNSPSVKEAQEALSMRLIALAKAHDILTHENWSGADLHQLLERTMTAQVQPDRFTLRGGPVRIAPNLALSLALGIHELTTNAIKYGAFSNDKGTVSVSWNLAPTDNRLSIVWQEKGGPTVSQPSRKGFGTRMIQRVLDSDPTGEVRFDFVETGLVCSFGINLDR</sequence>
<dbReference type="SMART" id="SM00911">
    <property type="entry name" value="HWE_HK"/>
    <property type="match status" value="1"/>
</dbReference>
<feature type="domain" description="PAC" evidence="18">
    <location>
        <begin position="427"/>
        <end position="479"/>
    </location>
</feature>
<dbReference type="GO" id="GO:0005524">
    <property type="term" value="F:ATP binding"/>
    <property type="evidence" value="ECO:0007669"/>
    <property type="project" value="UniProtKB-KW"/>
</dbReference>
<evidence type="ECO:0000256" key="16">
    <source>
        <dbReference type="ARBA" id="ARBA00023170"/>
    </source>
</evidence>
<reference evidence="20" key="1">
    <citation type="submission" date="2018-08" db="EMBL/GenBank/DDBJ databases">
        <authorList>
            <person name="Im W.T."/>
        </authorList>
    </citation>
    <scope>NUCLEOTIDE SEQUENCE [LARGE SCALE GENOMIC DNA]</scope>
    <source>
        <strain evidence="20">LA-28</strain>
    </source>
</reference>
<dbReference type="Pfam" id="PF07536">
    <property type="entry name" value="HWE_HK"/>
    <property type="match status" value="1"/>
</dbReference>
<evidence type="ECO:0000256" key="1">
    <source>
        <dbReference type="ARBA" id="ARBA00000085"/>
    </source>
</evidence>
<dbReference type="GO" id="GO:0004673">
    <property type="term" value="F:protein histidine kinase activity"/>
    <property type="evidence" value="ECO:0007669"/>
    <property type="project" value="UniProtKB-EC"/>
</dbReference>
<keyword evidence="4" id="KW-0600">Photoreceptor protein</keyword>
<dbReference type="InterPro" id="IPR000700">
    <property type="entry name" value="PAS-assoc_C"/>
</dbReference>
<keyword evidence="14" id="KW-0157">Chromophore</keyword>
<dbReference type="NCBIfam" id="TIGR00229">
    <property type="entry name" value="sensory_box"/>
    <property type="match status" value="1"/>
</dbReference>
<dbReference type="EMBL" id="QURN01000006">
    <property type="protein sequence ID" value="RFC67867.1"/>
    <property type="molecule type" value="Genomic_DNA"/>
</dbReference>
<dbReference type="InterPro" id="IPR035965">
    <property type="entry name" value="PAS-like_dom_sf"/>
</dbReference>
<dbReference type="PANTHER" id="PTHR41523">
    <property type="entry name" value="TWO-COMPONENT SYSTEM SENSOR PROTEIN"/>
    <property type="match status" value="1"/>
</dbReference>
<keyword evidence="9" id="KW-0808">Transferase</keyword>
<evidence type="ECO:0000256" key="4">
    <source>
        <dbReference type="ARBA" id="ARBA00022543"/>
    </source>
</evidence>
<dbReference type="InterPro" id="IPR001610">
    <property type="entry name" value="PAC"/>
</dbReference>
<keyword evidence="15" id="KW-0843">Virulence</keyword>
<keyword evidence="13" id="KW-0067">ATP-binding</keyword>
<evidence type="ECO:0000256" key="6">
    <source>
        <dbReference type="ARBA" id="ARBA00022606"/>
    </source>
</evidence>
<dbReference type="PANTHER" id="PTHR41523:SF7">
    <property type="entry name" value="HISTIDINE KINASE"/>
    <property type="match status" value="1"/>
</dbReference>
<evidence type="ECO:0000313" key="20">
    <source>
        <dbReference type="Proteomes" id="UP000262379"/>
    </source>
</evidence>
<dbReference type="Pfam" id="PF08448">
    <property type="entry name" value="PAS_4"/>
    <property type="match status" value="1"/>
</dbReference>
<evidence type="ECO:0000256" key="10">
    <source>
        <dbReference type="ARBA" id="ARBA00022737"/>
    </source>
</evidence>
<evidence type="ECO:0000313" key="19">
    <source>
        <dbReference type="EMBL" id="RFC67867.1"/>
    </source>
</evidence>
<dbReference type="PROSITE" id="PS50113">
    <property type="entry name" value="PAC"/>
    <property type="match status" value="1"/>
</dbReference>
<dbReference type="Proteomes" id="UP000262379">
    <property type="component" value="Unassembled WGS sequence"/>
</dbReference>
<evidence type="ECO:0000256" key="13">
    <source>
        <dbReference type="ARBA" id="ARBA00022840"/>
    </source>
</evidence>
<accession>A0A371XF59</accession>
<keyword evidence="20" id="KW-1185">Reference proteome</keyword>
<evidence type="ECO:0000256" key="17">
    <source>
        <dbReference type="SAM" id="Phobius"/>
    </source>
</evidence>
<feature type="transmembrane region" description="Helical" evidence="17">
    <location>
        <begin position="277"/>
        <end position="296"/>
    </location>
</feature>
<evidence type="ECO:0000256" key="15">
    <source>
        <dbReference type="ARBA" id="ARBA00023026"/>
    </source>
</evidence>
<dbReference type="Gene3D" id="3.30.565.10">
    <property type="entry name" value="Histidine kinase-like ATPase, C-terminal domain"/>
    <property type="match status" value="1"/>
</dbReference>
<proteinExistence type="predicted"/>
<keyword evidence="8" id="KW-0288">FMN</keyword>
<dbReference type="AlphaFoldDB" id="A0A371XF59"/>
<dbReference type="InterPro" id="IPR036890">
    <property type="entry name" value="HATPase_C_sf"/>
</dbReference>
<dbReference type="Gene3D" id="3.30.450.20">
    <property type="entry name" value="PAS domain"/>
    <property type="match status" value="1"/>
</dbReference>
<keyword evidence="17" id="KW-0812">Transmembrane</keyword>
<evidence type="ECO:0000256" key="5">
    <source>
        <dbReference type="ARBA" id="ARBA00022553"/>
    </source>
</evidence>
<organism evidence="19 20">
    <name type="scientific">Mesorhizobium denitrificans</name>
    <dbReference type="NCBI Taxonomy" id="2294114"/>
    <lineage>
        <taxon>Bacteria</taxon>
        <taxon>Pseudomonadati</taxon>
        <taxon>Pseudomonadota</taxon>
        <taxon>Alphaproteobacteria</taxon>
        <taxon>Hyphomicrobiales</taxon>
        <taxon>Phyllobacteriaceae</taxon>
        <taxon>Mesorhizobium</taxon>
    </lineage>
</organism>
<name>A0A371XF59_9HYPH</name>
<evidence type="ECO:0000256" key="9">
    <source>
        <dbReference type="ARBA" id="ARBA00022679"/>
    </source>
</evidence>
<evidence type="ECO:0000256" key="11">
    <source>
        <dbReference type="ARBA" id="ARBA00022741"/>
    </source>
</evidence>
<keyword evidence="16" id="KW-0675">Receptor</keyword>
<dbReference type="CDD" id="cd18774">
    <property type="entry name" value="PDC2_HK_sensor"/>
    <property type="match status" value="1"/>
</dbReference>
<comment type="caution">
    <text evidence="19">The sequence shown here is derived from an EMBL/GenBank/DDBJ whole genome shotgun (WGS) entry which is preliminary data.</text>
</comment>
<keyword evidence="5" id="KW-0597">Phosphoprotein</keyword>
<evidence type="ECO:0000256" key="3">
    <source>
        <dbReference type="ARBA" id="ARBA00021740"/>
    </source>
</evidence>
<dbReference type="InterPro" id="IPR013656">
    <property type="entry name" value="PAS_4"/>
</dbReference>
<dbReference type="EC" id="2.7.13.3" evidence="2"/>